<reference evidence="3 4" key="1">
    <citation type="submission" date="2019-06" db="EMBL/GenBank/DDBJ databases">
        <title>Genomic Encyclopedia of Archaeal and Bacterial Type Strains, Phase II (KMG-II): from individual species to whole genera.</title>
        <authorList>
            <person name="Goeker M."/>
        </authorList>
    </citation>
    <scope>NUCLEOTIDE SEQUENCE [LARGE SCALE GENOMIC DNA]</scope>
    <source>
        <strain evidence="3 4">DSM 18423</strain>
    </source>
</reference>
<gene>
    <name evidence="3" type="ORF">BD293_1217</name>
</gene>
<dbReference type="PANTHER" id="PTHR44051">
    <property type="entry name" value="GLUTATHIONE S-TRANSFERASE-RELATED"/>
    <property type="match status" value="1"/>
</dbReference>
<evidence type="ECO:0000259" key="2">
    <source>
        <dbReference type="PROSITE" id="PS50405"/>
    </source>
</evidence>
<dbReference type="InterPro" id="IPR036282">
    <property type="entry name" value="Glutathione-S-Trfase_C_sf"/>
</dbReference>
<keyword evidence="3" id="KW-0808">Transferase</keyword>
<dbReference type="RefSeq" id="WP_246086228.1">
    <property type="nucleotide sequence ID" value="NZ_VFPT01000001.1"/>
</dbReference>
<dbReference type="EMBL" id="VFPT01000001">
    <property type="protein sequence ID" value="TQM92606.1"/>
    <property type="molecule type" value="Genomic_DNA"/>
</dbReference>
<dbReference type="PROSITE" id="PS50404">
    <property type="entry name" value="GST_NTER"/>
    <property type="match status" value="1"/>
</dbReference>
<comment type="caution">
    <text evidence="3">The sequence shown here is derived from an EMBL/GenBank/DDBJ whole genome shotgun (WGS) entry which is preliminary data.</text>
</comment>
<dbReference type="SFLD" id="SFLDG00358">
    <property type="entry name" value="Main_(cytGST)"/>
    <property type="match status" value="1"/>
</dbReference>
<dbReference type="PROSITE" id="PS50405">
    <property type="entry name" value="GST_CTER"/>
    <property type="match status" value="1"/>
</dbReference>
<dbReference type="PANTHER" id="PTHR44051:SF2">
    <property type="entry name" value="HYPOTHETICAL GLUTATHIONE S-TRANSFERASE LIKE PROTEIN"/>
    <property type="match status" value="1"/>
</dbReference>
<keyword evidence="4" id="KW-1185">Reference proteome</keyword>
<dbReference type="SUPFAM" id="SSF47616">
    <property type="entry name" value="GST C-terminal domain-like"/>
    <property type="match status" value="1"/>
</dbReference>
<protein>
    <submittedName>
        <fullName evidence="3">Glutathione S-transferase</fullName>
    </submittedName>
</protein>
<dbReference type="Gene3D" id="3.40.30.10">
    <property type="entry name" value="Glutaredoxin"/>
    <property type="match status" value="1"/>
</dbReference>
<organism evidence="3 4">
    <name type="scientific">Roseinatronobacter monicus</name>
    <dbReference type="NCBI Taxonomy" id="393481"/>
    <lineage>
        <taxon>Bacteria</taxon>
        <taxon>Pseudomonadati</taxon>
        <taxon>Pseudomonadota</taxon>
        <taxon>Alphaproteobacteria</taxon>
        <taxon>Rhodobacterales</taxon>
        <taxon>Paracoccaceae</taxon>
        <taxon>Roseinatronobacter</taxon>
    </lineage>
</organism>
<dbReference type="InterPro" id="IPR040079">
    <property type="entry name" value="Glutathione_S-Trfase"/>
</dbReference>
<dbReference type="InterPro" id="IPR004045">
    <property type="entry name" value="Glutathione_S-Trfase_N"/>
</dbReference>
<dbReference type="SUPFAM" id="SSF52833">
    <property type="entry name" value="Thioredoxin-like"/>
    <property type="match status" value="1"/>
</dbReference>
<sequence>MKDQTMKLYSMPSSGNSYKVRLLLALLGRDEVPCSDVEYGSATLEQAHAHKRLPFGKAPVLQLDDGTLLPESNAILTYLGHGTRFVPTDPVTQAQMLAWMFWEQNQHEGVIAVRAALRSYAHRRADATPERLADLLTRGNALLQTMDDHLATRDWLVGADVSLADLCLYAYTHTADTRGGYDLAPFPAVLRWLERIRALPGYVGL</sequence>
<accession>A0A543KC12</accession>
<evidence type="ECO:0000313" key="4">
    <source>
        <dbReference type="Proteomes" id="UP000320582"/>
    </source>
</evidence>
<dbReference type="AlphaFoldDB" id="A0A543KC12"/>
<dbReference type="InterPro" id="IPR004046">
    <property type="entry name" value="GST_C"/>
</dbReference>
<name>A0A543KC12_9RHOB</name>
<dbReference type="Pfam" id="PF13417">
    <property type="entry name" value="GST_N_3"/>
    <property type="match status" value="1"/>
</dbReference>
<dbReference type="SFLD" id="SFLDS00019">
    <property type="entry name" value="Glutathione_Transferase_(cytos"/>
    <property type="match status" value="1"/>
</dbReference>
<dbReference type="Gene3D" id="1.20.1050.10">
    <property type="match status" value="1"/>
</dbReference>
<dbReference type="GO" id="GO:0016740">
    <property type="term" value="F:transferase activity"/>
    <property type="evidence" value="ECO:0007669"/>
    <property type="project" value="UniProtKB-KW"/>
</dbReference>
<proteinExistence type="predicted"/>
<feature type="domain" description="GST C-terminal" evidence="2">
    <location>
        <begin position="89"/>
        <end position="205"/>
    </location>
</feature>
<dbReference type="InterPro" id="IPR010987">
    <property type="entry name" value="Glutathione-S-Trfase_C-like"/>
</dbReference>
<dbReference type="InterPro" id="IPR036249">
    <property type="entry name" value="Thioredoxin-like_sf"/>
</dbReference>
<evidence type="ECO:0000259" key="1">
    <source>
        <dbReference type="PROSITE" id="PS50404"/>
    </source>
</evidence>
<evidence type="ECO:0000313" key="3">
    <source>
        <dbReference type="EMBL" id="TQM92606.1"/>
    </source>
</evidence>
<feature type="domain" description="GST N-terminal" evidence="1">
    <location>
        <begin position="4"/>
        <end position="87"/>
    </location>
</feature>
<dbReference type="Proteomes" id="UP000320582">
    <property type="component" value="Unassembled WGS sequence"/>
</dbReference>
<dbReference type="Pfam" id="PF00043">
    <property type="entry name" value="GST_C"/>
    <property type="match status" value="1"/>
</dbReference>